<dbReference type="KEGG" id="lck:HN018_18155"/>
<dbReference type="CDD" id="cd07772">
    <property type="entry name" value="ASKHA_NBD_FGGY_NaCK-like"/>
    <property type="match status" value="1"/>
</dbReference>
<sequence>MQPPFPGAVLAAVLDIGKSNAKLSVIDMRDGREVFAERRPNTPRTGGPLLELDIEGLERWMRGALAHAPDREKIGAIVPVAHGASCVMLDQGGNVLLAPDYEDPRLADNPGYEALRDPFALTLSPSLPLGLNMGRQIHYAATRLPELFAAVRWILPYPQYWAWRLSGVLASEVTSLGCHTDLWVPTTSRFSPMANLSGWAQRFAPLRLAGDVLGTLTPAMAAATGLDPRCVVLCGIHDSNASYLQHRVQRQRTEPFAVVSSGTWTVLLANGVDPARLHQDRDMLGNVDAFGELVGTARFMGGREYAVITGGDMSVPTSTAVDSVLRGGAMAIPSFAPAGPFSGRAGSVVDAGDRSPVERAALATLYVALLTDHALDALGARGDLIIEGPLAENPIFPALVAALGTQRRVYPGDGRSGTIGGALALLGCDPKPRAGLSPVMPHACADLLPYRDNWRRLVLV</sequence>
<protein>
    <recommendedName>
        <fullName evidence="1">Carbohydrate kinase FGGY C-terminal domain-containing protein</fullName>
    </recommendedName>
</protein>
<evidence type="ECO:0000313" key="2">
    <source>
        <dbReference type="EMBL" id="QKE91697.1"/>
    </source>
</evidence>
<name>A0A6M8HU50_9PROT</name>
<dbReference type="Proteomes" id="UP000500767">
    <property type="component" value="Chromosome"/>
</dbReference>
<dbReference type="SUPFAM" id="SSF53067">
    <property type="entry name" value="Actin-like ATPase domain"/>
    <property type="match status" value="1"/>
</dbReference>
<evidence type="ECO:0000259" key="1">
    <source>
        <dbReference type="Pfam" id="PF21546"/>
    </source>
</evidence>
<dbReference type="InterPro" id="IPR049382">
    <property type="entry name" value="FGGY_C_2"/>
</dbReference>
<feature type="domain" description="Carbohydrate kinase FGGY C-terminal" evidence="1">
    <location>
        <begin position="254"/>
        <end position="427"/>
    </location>
</feature>
<proteinExistence type="predicted"/>
<gene>
    <name evidence="2" type="ORF">HN018_18155</name>
</gene>
<reference evidence="2 3" key="1">
    <citation type="journal article" date="2014" name="World J. Microbiol. Biotechnol.">
        <title>Biodiversity and physiological characteristics of Antarctic and Arctic lichens-associated bacteria.</title>
        <authorList>
            <person name="Lee Y.M."/>
            <person name="Kim E.H."/>
            <person name="Lee H.K."/>
            <person name="Hong S.G."/>
        </authorList>
    </citation>
    <scope>NUCLEOTIDE SEQUENCE [LARGE SCALE GENOMIC DNA]</scope>
    <source>
        <strain evidence="2 3">PAMC 26569</strain>
    </source>
</reference>
<evidence type="ECO:0000313" key="3">
    <source>
        <dbReference type="Proteomes" id="UP000500767"/>
    </source>
</evidence>
<dbReference type="Gene3D" id="3.30.420.40">
    <property type="match status" value="3"/>
</dbReference>
<organism evidence="2 3">
    <name type="scientific">Lichenicola cladoniae</name>
    <dbReference type="NCBI Taxonomy" id="1484109"/>
    <lineage>
        <taxon>Bacteria</taxon>
        <taxon>Pseudomonadati</taxon>
        <taxon>Pseudomonadota</taxon>
        <taxon>Alphaproteobacteria</taxon>
        <taxon>Acetobacterales</taxon>
        <taxon>Acetobacteraceae</taxon>
        <taxon>Lichenicola</taxon>
    </lineage>
</organism>
<dbReference type="InterPro" id="IPR043129">
    <property type="entry name" value="ATPase_NBD"/>
</dbReference>
<dbReference type="Pfam" id="PF21546">
    <property type="entry name" value="FGGY_C_2"/>
    <property type="match status" value="1"/>
</dbReference>
<dbReference type="RefSeq" id="WP_171835315.1">
    <property type="nucleotide sequence ID" value="NZ_CP053708.1"/>
</dbReference>
<accession>A0A6M8HU50</accession>
<dbReference type="AlphaFoldDB" id="A0A6M8HU50"/>
<dbReference type="EMBL" id="CP053708">
    <property type="protein sequence ID" value="QKE91697.1"/>
    <property type="molecule type" value="Genomic_DNA"/>
</dbReference>
<keyword evidence="3" id="KW-1185">Reference proteome</keyword>